<sequence length="317" mass="32996">MLASIVKHKGAAPSMISTSAGTGTLPAMIAGVAANLFLGFSSLFWKELASVAPATLLGYRIVLSLATLVAVMALLGRFQGLGTRLTGRVVAIHAAAALLVAGNWGTFIWASIHGHVVESGLGYLIAPFVAIAVGALALGDPMTWLRKGALAVIIAAVLAMVLRSGELQHWVYLVIGATWGGYACLKKLTTLDAFSGLLCETVVLAALLAVSLAASATTMRLPAAIPWPAVPVLLALSGLVSVLPLWLFSLAAARLPLSVMGFFQFVLPTTQLFVALVFYRQAVSANTLLCFAAIWLALGMLLAEPLVRRTLGARPAA</sequence>
<name>A0AA87XTF0_9BURK</name>
<dbReference type="Proteomes" id="UP000628442">
    <property type="component" value="Unassembled WGS sequence"/>
</dbReference>
<evidence type="ECO:0000313" key="2">
    <source>
        <dbReference type="EMBL" id="GGY39505.1"/>
    </source>
</evidence>
<reference evidence="2" key="1">
    <citation type="journal article" date="2014" name="Int. J. Syst. Evol. Microbiol.">
        <title>Complete genome sequence of Corynebacterium casei LMG S-19264T (=DSM 44701T), isolated from a smear-ripened cheese.</title>
        <authorList>
            <consortium name="US DOE Joint Genome Institute (JGI-PGF)"/>
            <person name="Walter F."/>
            <person name="Albersmeier A."/>
            <person name="Kalinowski J."/>
            <person name="Ruckert C."/>
        </authorList>
    </citation>
    <scope>NUCLEOTIDE SEQUENCE</scope>
    <source>
        <strain evidence="2">KCTC 12343</strain>
    </source>
</reference>
<gene>
    <name evidence="2" type="primary">rarD</name>
    <name evidence="2" type="ORF">GCM10007387_21900</name>
</gene>
<dbReference type="EMBL" id="BMWV01000004">
    <property type="protein sequence ID" value="GGY39505.1"/>
    <property type="molecule type" value="Genomic_DNA"/>
</dbReference>
<protein>
    <submittedName>
        <fullName evidence="2">Transporter</fullName>
    </submittedName>
</protein>
<accession>A0AA87XTF0</accession>
<feature type="transmembrane region" description="Helical" evidence="1">
    <location>
        <begin position="259"/>
        <end position="279"/>
    </location>
</feature>
<feature type="transmembrane region" description="Helical" evidence="1">
    <location>
        <begin position="197"/>
        <end position="219"/>
    </location>
</feature>
<organism evidence="2 3">
    <name type="scientific">Pseudoduganella albidiflava</name>
    <dbReference type="NCBI Taxonomy" id="321983"/>
    <lineage>
        <taxon>Bacteria</taxon>
        <taxon>Pseudomonadati</taxon>
        <taxon>Pseudomonadota</taxon>
        <taxon>Betaproteobacteria</taxon>
        <taxon>Burkholderiales</taxon>
        <taxon>Oxalobacteraceae</taxon>
        <taxon>Telluria group</taxon>
        <taxon>Pseudoduganella</taxon>
    </lineage>
</organism>
<keyword evidence="1" id="KW-1133">Transmembrane helix</keyword>
<comment type="caution">
    <text evidence="2">The sequence shown here is derived from an EMBL/GenBank/DDBJ whole genome shotgun (WGS) entry which is preliminary data.</text>
</comment>
<feature type="transmembrane region" description="Helical" evidence="1">
    <location>
        <begin position="285"/>
        <end position="303"/>
    </location>
</feature>
<reference evidence="2" key="2">
    <citation type="submission" date="2022-12" db="EMBL/GenBank/DDBJ databases">
        <authorList>
            <person name="Sun Q."/>
            <person name="Kim S."/>
        </authorList>
    </citation>
    <scope>NUCLEOTIDE SEQUENCE</scope>
    <source>
        <strain evidence="2">KCTC 12343</strain>
    </source>
</reference>
<dbReference type="AlphaFoldDB" id="A0AA87XTF0"/>
<feature type="transmembrane region" description="Helical" evidence="1">
    <location>
        <begin position="57"/>
        <end position="78"/>
    </location>
</feature>
<feature type="transmembrane region" description="Helical" evidence="1">
    <location>
        <begin position="25"/>
        <end position="45"/>
    </location>
</feature>
<evidence type="ECO:0000256" key="1">
    <source>
        <dbReference type="SAM" id="Phobius"/>
    </source>
</evidence>
<feature type="transmembrane region" description="Helical" evidence="1">
    <location>
        <begin position="145"/>
        <end position="163"/>
    </location>
</feature>
<keyword evidence="1" id="KW-0812">Transmembrane</keyword>
<dbReference type="InterPro" id="IPR037185">
    <property type="entry name" value="EmrE-like"/>
</dbReference>
<proteinExistence type="predicted"/>
<evidence type="ECO:0000313" key="3">
    <source>
        <dbReference type="Proteomes" id="UP000628442"/>
    </source>
</evidence>
<feature type="transmembrane region" description="Helical" evidence="1">
    <location>
        <begin position="225"/>
        <end position="247"/>
    </location>
</feature>
<dbReference type="RefSeq" id="WP_229420855.1">
    <property type="nucleotide sequence ID" value="NZ_BMWV01000004.1"/>
</dbReference>
<dbReference type="SUPFAM" id="SSF103481">
    <property type="entry name" value="Multidrug resistance efflux transporter EmrE"/>
    <property type="match status" value="2"/>
</dbReference>
<keyword evidence="1" id="KW-0472">Membrane</keyword>
<feature type="transmembrane region" description="Helical" evidence="1">
    <location>
        <begin position="90"/>
        <end position="109"/>
    </location>
</feature>
<feature type="transmembrane region" description="Helical" evidence="1">
    <location>
        <begin position="121"/>
        <end position="138"/>
    </location>
</feature>